<dbReference type="PROSITE" id="PS00061">
    <property type="entry name" value="ADH_SHORT"/>
    <property type="match status" value="1"/>
</dbReference>
<dbReference type="PANTHER" id="PTHR42901:SF1">
    <property type="entry name" value="ALCOHOL DEHYDROGENASE"/>
    <property type="match status" value="1"/>
</dbReference>
<dbReference type="PRINTS" id="PR00080">
    <property type="entry name" value="SDRFAMILY"/>
</dbReference>
<dbReference type="AlphaFoldDB" id="A0A420WMZ3"/>
<proteinExistence type="inferred from homology"/>
<dbReference type="OrthoDB" id="658698at2"/>
<comment type="caution">
    <text evidence="4">The sequence shown here is derived from an EMBL/GenBank/DDBJ whole genome shotgun (WGS) entry which is preliminary data.</text>
</comment>
<evidence type="ECO:0000313" key="4">
    <source>
        <dbReference type="EMBL" id="RKQ72360.1"/>
    </source>
</evidence>
<accession>A0A420WMZ3</accession>
<evidence type="ECO:0000256" key="3">
    <source>
        <dbReference type="RuleBase" id="RU000363"/>
    </source>
</evidence>
<evidence type="ECO:0000256" key="2">
    <source>
        <dbReference type="ARBA" id="ARBA00023002"/>
    </source>
</evidence>
<dbReference type="SUPFAM" id="SSF51735">
    <property type="entry name" value="NAD(P)-binding Rossmann-fold domains"/>
    <property type="match status" value="1"/>
</dbReference>
<sequence>MTATTSHLDDKVALVTGAGAGIGRATALALAGRGVKVICAGRTEASLRKVADACGSTAHVLTLDVGDPASVAGLLDRLPDEFRAIDILVNNAGHDSGGRQRFDTGRIEDWASIIDTNVTGMMRVCHAILPGMVQRGSGHVVNIGSTSAFRSYPGGSAYTTSKAAVHMFCEGLRQDYRDSNIRITEILPGLTRTDFAATRVGGDPVKGKAYYDAAPMTLDPGDIARGILYALDQPPHCTVSQLVITPTQEP</sequence>
<comment type="similarity">
    <text evidence="1 3">Belongs to the short-chain dehydrogenases/reductases (SDR) family.</text>
</comment>
<dbReference type="Gene3D" id="3.40.50.720">
    <property type="entry name" value="NAD(P)-binding Rossmann-like Domain"/>
    <property type="match status" value="1"/>
</dbReference>
<reference evidence="4 5" key="1">
    <citation type="submission" date="2018-10" db="EMBL/GenBank/DDBJ databases">
        <title>Comparative analysis of microorganisms from saline springs in Andes Mountain Range, Colombia.</title>
        <authorList>
            <person name="Rubin E."/>
        </authorList>
    </citation>
    <scope>NUCLEOTIDE SEQUENCE [LARGE SCALE GENOMIC DNA]</scope>
    <source>
        <strain evidence="4 5">USBA 36</strain>
    </source>
</reference>
<evidence type="ECO:0000256" key="1">
    <source>
        <dbReference type="ARBA" id="ARBA00006484"/>
    </source>
</evidence>
<dbReference type="FunFam" id="3.40.50.720:FF:000047">
    <property type="entry name" value="NADP-dependent L-serine/L-allo-threonine dehydrogenase"/>
    <property type="match status" value="1"/>
</dbReference>
<protein>
    <submittedName>
        <fullName evidence="4">3-hydroxy acid dehydrogenase/malonic semialdehyde reductase</fullName>
    </submittedName>
</protein>
<dbReference type="RefSeq" id="WP_121216733.1">
    <property type="nucleotide sequence ID" value="NZ_RBIG01000001.1"/>
</dbReference>
<evidence type="ECO:0000313" key="5">
    <source>
        <dbReference type="Proteomes" id="UP000277424"/>
    </source>
</evidence>
<dbReference type="InterPro" id="IPR036291">
    <property type="entry name" value="NAD(P)-bd_dom_sf"/>
</dbReference>
<name>A0A420WMZ3_9PROT</name>
<dbReference type="GO" id="GO:0016616">
    <property type="term" value="F:oxidoreductase activity, acting on the CH-OH group of donors, NAD or NADP as acceptor"/>
    <property type="evidence" value="ECO:0007669"/>
    <property type="project" value="UniProtKB-ARBA"/>
</dbReference>
<gene>
    <name evidence="4" type="ORF">BCL74_0124</name>
</gene>
<keyword evidence="2" id="KW-0560">Oxidoreductase</keyword>
<dbReference type="Proteomes" id="UP000277424">
    <property type="component" value="Unassembled WGS sequence"/>
</dbReference>
<dbReference type="InterPro" id="IPR020904">
    <property type="entry name" value="Sc_DH/Rdtase_CS"/>
</dbReference>
<dbReference type="PRINTS" id="PR00081">
    <property type="entry name" value="GDHRDH"/>
</dbReference>
<dbReference type="InterPro" id="IPR002347">
    <property type="entry name" value="SDR_fam"/>
</dbReference>
<dbReference type="PANTHER" id="PTHR42901">
    <property type="entry name" value="ALCOHOL DEHYDROGENASE"/>
    <property type="match status" value="1"/>
</dbReference>
<dbReference type="EMBL" id="RBIG01000001">
    <property type="protein sequence ID" value="RKQ72360.1"/>
    <property type="molecule type" value="Genomic_DNA"/>
</dbReference>
<dbReference type="Pfam" id="PF00106">
    <property type="entry name" value="adh_short"/>
    <property type="match status" value="1"/>
</dbReference>
<organism evidence="4 5">
    <name type="scientific">Oceanibaculum indicum</name>
    <dbReference type="NCBI Taxonomy" id="526216"/>
    <lineage>
        <taxon>Bacteria</taxon>
        <taxon>Pseudomonadati</taxon>
        <taxon>Pseudomonadota</taxon>
        <taxon>Alphaproteobacteria</taxon>
        <taxon>Rhodospirillales</taxon>
        <taxon>Oceanibaculaceae</taxon>
        <taxon>Oceanibaculum</taxon>
    </lineage>
</organism>